<organism evidence="2 3">
    <name type="scientific">Ligilactobacillus ruminis</name>
    <dbReference type="NCBI Taxonomy" id="1623"/>
    <lineage>
        <taxon>Bacteria</taxon>
        <taxon>Bacillati</taxon>
        <taxon>Bacillota</taxon>
        <taxon>Bacilli</taxon>
        <taxon>Lactobacillales</taxon>
        <taxon>Lactobacillaceae</taxon>
        <taxon>Ligilactobacillus</taxon>
    </lineage>
</organism>
<gene>
    <name evidence="2" type="ORF">SAMN05216431_10595</name>
</gene>
<dbReference type="InterPro" id="IPR030395">
    <property type="entry name" value="GP_PDE_dom"/>
</dbReference>
<sequence>MDIKTKIFGHRGYPKKFAENSLEGFAYCVKNGAEGIEFDVHLTKDQVPVVIHDEKVDRTTDQKGLIKDMTLAQVKACHLQNGESIPTLTEVLAILKTYPGLINLEFKTDKQAYPGLVEKVLYLAQDFPQIIYSSFNLETLRQALAFDATLDCNYLVDFEVENPQKLLQENRLKGLHPHLWHDFSGVQRIWTIDDELLAQKLMQKGVSGLFTNDFEKMNRLKERMKADA</sequence>
<reference evidence="2 3" key="1">
    <citation type="submission" date="2016-10" db="EMBL/GenBank/DDBJ databases">
        <authorList>
            <person name="Varghese N."/>
            <person name="Submissions S."/>
        </authorList>
    </citation>
    <scope>NUCLEOTIDE SEQUENCE [LARGE SCALE GENOMIC DNA]</scope>
    <source>
        <strain evidence="2 3">WC1T17</strain>
    </source>
</reference>
<dbReference type="InterPro" id="IPR017946">
    <property type="entry name" value="PLC-like_Pdiesterase_TIM-brl"/>
</dbReference>
<evidence type="ECO:0000259" key="1">
    <source>
        <dbReference type="PROSITE" id="PS51704"/>
    </source>
</evidence>
<dbReference type="EMBL" id="FOCC01000005">
    <property type="protein sequence ID" value="SEM62019.1"/>
    <property type="molecule type" value="Genomic_DNA"/>
</dbReference>
<proteinExistence type="predicted"/>
<feature type="domain" description="GP-PDE" evidence="1">
    <location>
        <begin position="5"/>
        <end position="228"/>
    </location>
</feature>
<name>A0ABY1AB84_9LACO</name>
<dbReference type="PROSITE" id="PS51704">
    <property type="entry name" value="GP_PDE"/>
    <property type="match status" value="1"/>
</dbReference>
<comment type="caution">
    <text evidence="2">The sequence shown here is derived from an EMBL/GenBank/DDBJ whole genome shotgun (WGS) entry which is preliminary data.</text>
</comment>
<evidence type="ECO:0000313" key="2">
    <source>
        <dbReference type="EMBL" id="SEM62019.1"/>
    </source>
</evidence>
<evidence type="ECO:0000313" key="3">
    <source>
        <dbReference type="Proteomes" id="UP000182089"/>
    </source>
</evidence>
<protein>
    <submittedName>
        <fullName evidence="2">Glycerophosphoryl diester phosphodiesterase</fullName>
    </submittedName>
</protein>
<dbReference type="SUPFAM" id="SSF51695">
    <property type="entry name" value="PLC-like phosphodiesterases"/>
    <property type="match status" value="1"/>
</dbReference>
<accession>A0ABY1AB84</accession>
<dbReference type="Pfam" id="PF03009">
    <property type="entry name" value="GDPD"/>
    <property type="match status" value="1"/>
</dbReference>
<dbReference type="PANTHER" id="PTHR46211">
    <property type="entry name" value="GLYCEROPHOSPHORYL DIESTER PHOSPHODIESTERASE"/>
    <property type="match status" value="1"/>
</dbReference>
<dbReference type="Proteomes" id="UP000182089">
    <property type="component" value="Unassembled WGS sequence"/>
</dbReference>
<dbReference type="Gene3D" id="3.20.20.190">
    <property type="entry name" value="Phosphatidylinositol (PI) phosphodiesterase"/>
    <property type="match status" value="1"/>
</dbReference>
<dbReference type="PANTHER" id="PTHR46211:SF1">
    <property type="entry name" value="GLYCEROPHOSPHODIESTER PHOSPHODIESTERASE, CYTOPLASMIC"/>
    <property type="match status" value="1"/>
</dbReference>